<organism evidence="3 4">
    <name type="scientific">Litchfieldella rifensis</name>
    <dbReference type="NCBI Taxonomy" id="762643"/>
    <lineage>
        <taxon>Bacteria</taxon>
        <taxon>Pseudomonadati</taxon>
        <taxon>Pseudomonadota</taxon>
        <taxon>Gammaproteobacteria</taxon>
        <taxon>Oceanospirillales</taxon>
        <taxon>Halomonadaceae</taxon>
        <taxon>Litchfieldella</taxon>
    </lineage>
</organism>
<dbReference type="InterPro" id="IPR012675">
    <property type="entry name" value="Beta-grasp_dom_sf"/>
</dbReference>
<dbReference type="InterPro" id="IPR017938">
    <property type="entry name" value="Riboflavin_synthase-like_b-brl"/>
</dbReference>
<dbReference type="PROSITE" id="PS51384">
    <property type="entry name" value="FAD_FR"/>
    <property type="match status" value="1"/>
</dbReference>
<dbReference type="SUPFAM" id="SSF54292">
    <property type="entry name" value="2Fe-2S ferredoxin-like"/>
    <property type="match status" value="1"/>
</dbReference>
<dbReference type="SUPFAM" id="SSF63380">
    <property type="entry name" value="Riboflavin synthase domain-like"/>
    <property type="match status" value="1"/>
</dbReference>
<comment type="caution">
    <text evidence="3">The sequence shown here is derived from an EMBL/GenBank/DDBJ whole genome shotgun (WGS) entry which is preliminary data.</text>
</comment>
<evidence type="ECO:0000313" key="3">
    <source>
        <dbReference type="EMBL" id="MFC3282291.1"/>
    </source>
</evidence>
<dbReference type="Pfam" id="PF00970">
    <property type="entry name" value="FAD_binding_6"/>
    <property type="match status" value="1"/>
</dbReference>
<evidence type="ECO:0000259" key="1">
    <source>
        <dbReference type="PROSITE" id="PS51085"/>
    </source>
</evidence>
<dbReference type="CDD" id="cd06187">
    <property type="entry name" value="O2ase_reductase_like"/>
    <property type="match status" value="1"/>
</dbReference>
<feature type="domain" description="FAD-binding FR-type" evidence="2">
    <location>
        <begin position="102"/>
        <end position="201"/>
    </location>
</feature>
<dbReference type="InterPro" id="IPR006058">
    <property type="entry name" value="2Fe2S_fd_BS"/>
</dbReference>
<feature type="domain" description="2Fe-2S ferredoxin-type" evidence="1">
    <location>
        <begin position="3"/>
        <end position="93"/>
    </location>
</feature>
<dbReference type="PROSITE" id="PS00197">
    <property type="entry name" value="2FE2S_FER_1"/>
    <property type="match status" value="1"/>
</dbReference>
<sequence length="365" mass="39287">MSHDVQITAAGKTVTVKDGDTILDAAMMAGISYPHSCRAGRCGACKSRLVEGEVELLPHTRFSLTDEERDAGLVLACRAMPLSDCTISWLRDDEALATAHPVRKVNCTVVELDDLTHDIKQVRLRVENGEPFSFTAGQYAQVTFPGCPSREYSMANHPDESVLEFHVRHVPGGTTSAHVAHELAVGDTVEVEGPFGTSYLRERHAGPIVAVAGGSGLAPVKSILEAALAAGMRQPIHLYFGARDERDVYLEPHLQSLIERHDNLQTHIVLSEPNGPTERKTGLVTEVMAANWDKVTGCRAYLAGPPPMVEAATELLLAQGVPVDNIHADAFYTSADREPAVSAPEEQVTQGETEKACSCCQSASS</sequence>
<dbReference type="InterPro" id="IPR036010">
    <property type="entry name" value="2Fe-2S_ferredoxin-like_sf"/>
</dbReference>
<dbReference type="InterPro" id="IPR050415">
    <property type="entry name" value="MRET"/>
</dbReference>
<dbReference type="InterPro" id="IPR017927">
    <property type="entry name" value="FAD-bd_FR_type"/>
</dbReference>
<dbReference type="InterPro" id="IPR008333">
    <property type="entry name" value="Cbr1-like_FAD-bd_dom"/>
</dbReference>
<dbReference type="Gene3D" id="3.10.20.30">
    <property type="match status" value="1"/>
</dbReference>
<evidence type="ECO:0000259" key="2">
    <source>
        <dbReference type="PROSITE" id="PS51384"/>
    </source>
</evidence>
<protein>
    <submittedName>
        <fullName evidence="3">NADH:ubiquinone reductase (Na(+)-transporting) subunit F</fullName>
    </submittedName>
</protein>
<dbReference type="EMBL" id="JBHRUG010000002">
    <property type="protein sequence ID" value="MFC3282291.1"/>
    <property type="molecule type" value="Genomic_DNA"/>
</dbReference>
<gene>
    <name evidence="3" type="ORF">ACFOEV_01535</name>
</gene>
<dbReference type="PANTHER" id="PTHR47354:SF5">
    <property type="entry name" value="PROTEIN RFBI"/>
    <property type="match status" value="1"/>
</dbReference>
<dbReference type="Gene3D" id="2.40.30.10">
    <property type="entry name" value="Translation factors"/>
    <property type="match status" value="1"/>
</dbReference>
<dbReference type="Gene3D" id="3.40.50.80">
    <property type="entry name" value="Nucleotide-binding domain of ferredoxin-NADP reductase (FNR) module"/>
    <property type="match status" value="1"/>
</dbReference>
<accession>A0ABV7LJE8</accession>
<dbReference type="PROSITE" id="PS51085">
    <property type="entry name" value="2FE2S_FER_2"/>
    <property type="match status" value="1"/>
</dbReference>
<name>A0ABV7LJE8_9GAMM</name>
<keyword evidence="4" id="KW-1185">Reference proteome</keyword>
<dbReference type="Proteomes" id="UP001595579">
    <property type="component" value="Unassembled WGS sequence"/>
</dbReference>
<reference evidence="4" key="1">
    <citation type="journal article" date="2019" name="Int. J. Syst. Evol. Microbiol.">
        <title>The Global Catalogue of Microorganisms (GCM) 10K type strain sequencing project: providing services to taxonomists for standard genome sequencing and annotation.</title>
        <authorList>
            <consortium name="The Broad Institute Genomics Platform"/>
            <consortium name="The Broad Institute Genome Sequencing Center for Infectious Disease"/>
            <person name="Wu L."/>
            <person name="Ma J."/>
        </authorList>
    </citation>
    <scope>NUCLEOTIDE SEQUENCE [LARGE SCALE GENOMIC DNA]</scope>
    <source>
        <strain evidence="4">CECT 7698</strain>
    </source>
</reference>
<dbReference type="Pfam" id="PF00111">
    <property type="entry name" value="Fer2"/>
    <property type="match status" value="1"/>
</dbReference>
<dbReference type="CDD" id="cd00207">
    <property type="entry name" value="fer2"/>
    <property type="match status" value="1"/>
</dbReference>
<evidence type="ECO:0000313" key="4">
    <source>
        <dbReference type="Proteomes" id="UP001595579"/>
    </source>
</evidence>
<dbReference type="SUPFAM" id="SSF52343">
    <property type="entry name" value="Ferredoxin reductase-like, C-terminal NADP-linked domain"/>
    <property type="match status" value="1"/>
</dbReference>
<dbReference type="Pfam" id="PF00175">
    <property type="entry name" value="NAD_binding_1"/>
    <property type="match status" value="1"/>
</dbReference>
<dbReference type="PANTHER" id="PTHR47354">
    <property type="entry name" value="NADH OXIDOREDUCTASE HCR"/>
    <property type="match status" value="1"/>
</dbReference>
<dbReference type="InterPro" id="IPR001433">
    <property type="entry name" value="OxRdtase_FAD/NAD-bd"/>
</dbReference>
<dbReference type="PRINTS" id="PR00410">
    <property type="entry name" value="PHEHYDRXLASE"/>
</dbReference>
<dbReference type="InterPro" id="IPR039261">
    <property type="entry name" value="FNR_nucleotide-bd"/>
</dbReference>
<proteinExistence type="predicted"/>
<dbReference type="InterPro" id="IPR001041">
    <property type="entry name" value="2Fe-2S_ferredoxin-type"/>
</dbReference>
<dbReference type="RefSeq" id="WP_386770897.1">
    <property type="nucleotide sequence ID" value="NZ_JBHRUG010000002.1"/>
</dbReference>